<comment type="caution">
    <text evidence="10">The sequence shown here is derived from an EMBL/GenBank/DDBJ whole genome shotgun (WGS) entry which is preliminary data.</text>
</comment>
<keyword evidence="5 6" id="KW-0067">ATP-binding</keyword>
<proteinExistence type="predicted"/>
<reference evidence="10 11" key="1">
    <citation type="submission" date="2020-05" db="EMBL/GenBank/DDBJ databases">
        <title>Identification and distribution of gene clusters putatively required for synthesis of sphingolipid metabolism inhibitors in phylogenetically diverse species of the filamentous fungus Fusarium.</title>
        <authorList>
            <person name="Kim H.-S."/>
            <person name="Busman M."/>
            <person name="Brown D.W."/>
            <person name="Divon H."/>
            <person name="Uhlig S."/>
            <person name="Proctor R.H."/>
        </authorList>
    </citation>
    <scope>NUCLEOTIDE SEQUENCE [LARGE SCALE GENOMIC DNA]</scope>
    <source>
        <strain evidence="10 11">NRRL 66235</strain>
    </source>
</reference>
<dbReference type="InterPro" id="IPR011009">
    <property type="entry name" value="Kinase-like_dom_sf"/>
</dbReference>
<dbReference type="Proteomes" id="UP000544331">
    <property type="component" value="Unassembled WGS sequence"/>
</dbReference>
<feature type="chain" id="PRO_5034470759" evidence="8">
    <location>
        <begin position="19"/>
        <end position="595"/>
    </location>
</feature>
<evidence type="ECO:0000256" key="5">
    <source>
        <dbReference type="ARBA" id="ARBA00022840"/>
    </source>
</evidence>
<keyword evidence="8" id="KW-0732">Signal</keyword>
<feature type="domain" description="Protein kinase" evidence="9">
    <location>
        <begin position="256"/>
        <end position="588"/>
    </location>
</feature>
<evidence type="ECO:0000256" key="6">
    <source>
        <dbReference type="PROSITE-ProRule" id="PRU10141"/>
    </source>
</evidence>
<dbReference type="GO" id="GO:0043484">
    <property type="term" value="P:regulation of RNA splicing"/>
    <property type="evidence" value="ECO:0007669"/>
    <property type="project" value="TreeGrafter"/>
</dbReference>
<dbReference type="PROSITE" id="PS00107">
    <property type="entry name" value="PROTEIN_KINASE_ATP"/>
    <property type="match status" value="1"/>
</dbReference>
<dbReference type="GO" id="GO:0005634">
    <property type="term" value="C:nucleus"/>
    <property type="evidence" value="ECO:0007669"/>
    <property type="project" value="TreeGrafter"/>
</dbReference>
<protein>
    <submittedName>
        <fullName evidence="10">Serine threonine kinase</fullName>
    </submittedName>
</protein>
<evidence type="ECO:0000256" key="7">
    <source>
        <dbReference type="SAM" id="MobiDB-lite"/>
    </source>
</evidence>
<dbReference type="Pfam" id="PF00069">
    <property type="entry name" value="Pkinase"/>
    <property type="match status" value="1"/>
</dbReference>
<dbReference type="OrthoDB" id="5979581at2759"/>
<evidence type="ECO:0000259" key="9">
    <source>
        <dbReference type="PROSITE" id="PS50011"/>
    </source>
</evidence>
<dbReference type="InterPro" id="IPR051175">
    <property type="entry name" value="CLK_kinases"/>
</dbReference>
<gene>
    <name evidence="10" type="ORF">FMUND_13602</name>
</gene>
<keyword evidence="11" id="KW-1185">Reference proteome</keyword>
<accession>A0A8H5XZD2</accession>
<evidence type="ECO:0000256" key="8">
    <source>
        <dbReference type="SAM" id="SignalP"/>
    </source>
</evidence>
<name>A0A8H5XZD2_9HYPO</name>
<feature type="signal peptide" evidence="8">
    <location>
        <begin position="1"/>
        <end position="18"/>
    </location>
</feature>
<keyword evidence="4 10" id="KW-0418">Kinase</keyword>
<dbReference type="SUPFAM" id="SSF56112">
    <property type="entry name" value="Protein kinase-like (PK-like)"/>
    <property type="match status" value="1"/>
</dbReference>
<dbReference type="PANTHER" id="PTHR45646:SF11">
    <property type="entry name" value="SERINE_THREONINE-PROTEIN KINASE DOA"/>
    <property type="match status" value="1"/>
</dbReference>
<keyword evidence="2" id="KW-0808">Transferase</keyword>
<dbReference type="GO" id="GO:0005524">
    <property type="term" value="F:ATP binding"/>
    <property type="evidence" value="ECO:0007669"/>
    <property type="project" value="UniProtKB-UniRule"/>
</dbReference>
<keyword evidence="3 6" id="KW-0547">Nucleotide-binding</keyword>
<evidence type="ECO:0000256" key="2">
    <source>
        <dbReference type="ARBA" id="ARBA00022679"/>
    </source>
</evidence>
<organism evidence="10 11">
    <name type="scientific">Fusarium mundagurra</name>
    <dbReference type="NCBI Taxonomy" id="1567541"/>
    <lineage>
        <taxon>Eukaryota</taxon>
        <taxon>Fungi</taxon>
        <taxon>Dikarya</taxon>
        <taxon>Ascomycota</taxon>
        <taxon>Pezizomycotina</taxon>
        <taxon>Sordariomycetes</taxon>
        <taxon>Hypocreomycetidae</taxon>
        <taxon>Hypocreales</taxon>
        <taxon>Nectriaceae</taxon>
        <taxon>Fusarium</taxon>
        <taxon>Fusarium fujikuroi species complex</taxon>
    </lineage>
</organism>
<evidence type="ECO:0000313" key="11">
    <source>
        <dbReference type="Proteomes" id="UP000544331"/>
    </source>
</evidence>
<evidence type="ECO:0000256" key="1">
    <source>
        <dbReference type="ARBA" id="ARBA00022527"/>
    </source>
</evidence>
<feature type="region of interest" description="Disordered" evidence="7">
    <location>
        <begin position="56"/>
        <end position="120"/>
    </location>
</feature>
<feature type="binding site" evidence="6">
    <location>
        <position position="285"/>
    </location>
    <ligand>
        <name>ATP</name>
        <dbReference type="ChEBI" id="CHEBI:30616"/>
    </ligand>
</feature>
<dbReference type="PANTHER" id="PTHR45646">
    <property type="entry name" value="SERINE/THREONINE-PROTEIN KINASE DOA-RELATED"/>
    <property type="match status" value="1"/>
</dbReference>
<evidence type="ECO:0000313" key="10">
    <source>
        <dbReference type="EMBL" id="KAF5702107.1"/>
    </source>
</evidence>
<dbReference type="SMART" id="SM00220">
    <property type="entry name" value="S_TKc"/>
    <property type="match status" value="1"/>
</dbReference>
<dbReference type="Gene3D" id="1.10.510.10">
    <property type="entry name" value="Transferase(Phosphotransferase) domain 1"/>
    <property type="match status" value="1"/>
</dbReference>
<feature type="compositionally biased region" description="Basic and acidic residues" evidence="7">
    <location>
        <begin position="56"/>
        <end position="81"/>
    </location>
</feature>
<keyword evidence="1" id="KW-0723">Serine/threonine-protein kinase</keyword>
<dbReference type="InterPro" id="IPR017441">
    <property type="entry name" value="Protein_kinase_ATP_BS"/>
</dbReference>
<evidence type="ECO:0000256" key="3">
    <source>
        <dbReference type="ARBA" id="ARBA00022741"/>
    </source>
</evidence>
<dbReference type="AlphaFoldDB" id="A0A8H5XZD2"/>
<dbReference type="Gene3D" id="3.30.200.20">
    <property type="entry name" value="Phosphorylase Kinase, domain 1"/>
    <property type="match status" value="1"/>
</dbReference>
<dbReference type="EMBL" id="JAAOAN010000641">
    <property type="protein sequence ID" value="KAF5702107.1"/>
    <property type="molecule type" value="Genomic_DNA"/>
</dbReference>
<dbReference type="InterPro" id="IPR000719">
    <property type="entry name" value="Prot_kinase_dom"/>
</dbReference>
<evidence type="ECO:0000256" key="4">
    <source>
        <dbReference type="ARBA" id="ARBA00022777"/>
    </source>
</evidence>
<dbReference type="GO" id="GO:0004674">
    <property type="term" value="F:protein serine/threonine kinase activity"/>
    <property type="evidence" value="ECO:0007669"/>
    <property type="project" value="UniProtKB-KW"/>
</dbReference>
<dbReference type="PROSITE" id="PS50011">
    <property type="entry name" value="PROTEIN_KINASE_DOM"/>
    <property type="match status" value="1"/>
</dbReference>
<sequence>MRAFSFAILLQNIWLCTARPVDLQSATLTTNADEILTPQDVVSGFDNWFKPKTNVKDKNTHDDFLGGDGLEKSEQGTDKPKASGGLPGLDKMDHKINGTMSNGTNNDKKPNGKPEVKLGELNPKLNATNEHKESLKWHDKRCFGRHQFGEHKDIYPISQQNYAGFACPETESKMIKKGDNSTFISYQRWIYGAPYLYNVYWNDFCELENGKTEQDVTDPLEEGWEPGARVCQETLTKAYRGCDNEGTGGQVIRGRYQVVAKLGYGTSSTVWLSRDLRDGKFWVLKVHVNTLKHNRELAAYEHLSKLSLDHAGRQHVREVRDTFKLGGPHGEHEVFVMSPLGMSLRTLQELQEGNVFQQTLVTSALDQTLLGLNYLHDADVIHTDNLLVALTDNSILSTVEDDELHRPSARKFVDETVIHVSQYMLGGAGALTICDLGQARIGKLHRGNAMPLQYRAPEVILGMTWGNSVDAWSVGLLAWDLLHKNGIFRVYDKSEELNDAHHLAAMTALLGPPPDVFLRRSDKTRKYWDAQGKWHGPVPLPSEGELKSLETNLSGEDRDQFLDFLAGVLTWLPEDRLNSAEAYFHPWLRESGVEQ</sequence>
<feature type="compositionally biased region" description="Basic and acidic residues" evidence="7">
    <location>
        <begin position="106"/>
        <end position="118"/>
    </location>
</feature>